<dbReference type="PROSITE" id="PS50146">
    <property type="entry name" value="DAGK"/>
    <property type="match status" value="1"/>
</dbReference>
<dbReference type="PANTHER" id="PTHR12358:SF31">
    <property type="entry name" value="ACYLGLYCEROL KINASE, MITOCHONDRIAL"/>
    <property type="match status" value="1"/>
</dbReference>
<keyword evidence="3" id="KW-1185">Reference proteome</keyword>
<feature type="domain" description="DAGKc" evidence="1">
    <location>
        <begin position="148"/>
        <end position="285"/>
    </location>
</feature>
<evidence type="ECO:0000313" key="2">
    <source>
        <dbReference type="EMBL" id="KAJ3178194.1"/>
    </source>
</evidence>
<dbReference type="GO" id="GO:0016020">
    <property type="term" value="C:membrane"/>
    <property type="evidence" value="ECO:0007669"/>
    <property type="project" value="TreeGrafter"/>
</dbReference>
<dbReference type="InterPro" id="IPR016064">
    <property type="entry name" value="NAD/diacylglycerol_kinase_sf"/>
</dbReference>
<dbReference type="InterPro" id="IPR017438">
    <property type="entry name" value="ATP-NAD_kinase_N"/>
</dbReference>
<dbReference type="PANTHER" id="PTHR12358">
    <property type="entry name" value="SPHINGOSINE KINASE"/>
    <property type="match status" value="1"/>
</dbReference>
<sequence length="523" mass="58045">MFTDKVRIHWDNASAPGGWCMPTPGAHHQYPLEATLKIDADQVWWTTESGRASTVSKSLIFGATRVARPLPAVKTLKSTAVLSQNLYNTADAALFNIENSPYWILHAVELKQGRTDKQPGIRRILFESQDVGAKACTDAVVDCAGLGQTVRSVLVLLNPFSGTKRGKQYYRTVVKPMFDIAGITVHLQETTHINHATEITRSINLNLYSAVVTIGGDGVFHEAINGLLTRPDWEEARRVPVGFIGGGSANAMNKNLMTESRELATLTVIKGQTRPLDIFSVSQNDTVVYSHLAVMWTLLADLDFESERYRWMGGERMTVAAIIRLIRLRTYRGKLYLLPTSQADDAHDALYDESAAPRTPGGQHGPARRFTANPTAHLAWPRKLDTTFNYFVATNLPWVSDQFMAAPGSRLADGNLHVVWSEGMTLVQALASLMDQGSGNYLTSPVMNVERVKAFVIDPQGWSWDKKGLKDVQAGKYMDVSGEQVPYLPTRVEVHPAIMNVLAPDWLDEEEWTRIAEKAKRAK</sequence>
<dbReference type="InterPro" id="IPR001206">
    <property type="entry name" value="Diacylglycerol_kinase_cat_dom"/>
</dbReference>
<dbReference type="GO" id="GO:0001727">
    <property type="term" value="F:lipid kinase activity"/>
    <property type="evidence" value="ECO:0007669"/>
    <property type="project" value="TreeGrafter"/>
</dbReference>
<dbReference type="GO" id="GO:0046512">
    <property type="term" value="P:sphingosine biosynthetic process"/>
    <property type="evidence" value="ECO:0007669"/>
    <property type="project" value="TreeGrafter"/>
</dbReference>
<gene>
    <name evidence="2" type="ORF">HDU87_003746</name>
</gene>
<protein>
    <recommendedName>
        <fullName evidence="1">DAGKc domain-containing protein</fullName>
    </recommendedName>
</protein>
<accession>A0AAD5XQA3</accession>
<dbReference type="AlphaFoldDB" id="A0AAD5XQA3"/>
<dbReference type="GO" id="GO:0005524">
    <property type="term" value="F:ATP binding"/>
    <property type="evidence" value="ECO:0007669"/>
    <property type="project" value="UniProtKB-KW"/>
</dbReference>
<dbReference type="InterPro" id="IPR050187">
    <property type="entry name" value="Lipid_Phosphate_FormReg"/>
</dbReference>
<dbReference type="SMART" id="SM00046">
    <property type="entry name" value="DAGKc"/>
    <property type="match status" value="1"/>
</dbReference>
<dbReference type="Gene3D" id="3.40.50.10330">
    <property type="entry name" value="Probable inorganic polyphosphate/atp-NAD kinase, domain 1"/>
    <property type="match status" value="1"/>
</dbReference>
<dbReference type="Gene3D" id="2.60.200.40">
    <property type="match status" value="1"/>
</dbReference>
<reference evidence="2" key="1">
    <citation type="submission" date="2020-05" db="EMBL/GenBank/DDBJ databases">
        <title>Phylogenomic resolution of chytrid fungi.</title>
        <authorList>
            <person name="Stajich J.E."/>
            <person name="Amses K."/>
            <person name="Simmons R."/>
            <person name="Seto K."/>
            <person name="Myers J."/>
            <person name="Bonds A."/>
            <person name="Quandt C.A."/>
            <person name="Barry K."/>
            <person name="Liu P."/>
            <person name="Grigoriev I."/>
            <person name="Longcore J.E."/>
            <person name="James T.Y."/>
        </authorList>
    </citation>
    <scope>NUCLEOTIDE SEQUENCE</scope>
    <source>
        <strain evidence="2">JEL0379</strain>
    </source>
</reference>
<dbReference type="Proteomes" id="UP001212152">
    <property type="component" value="Unassembled WGS sequence"/>
</dbReference>
<dbReference type="EMBL" id="JADGJQ010000028">
    <property type="protein sequence ID" value="KAJ3178194.1"/>
    <property type="molecule type" value="Genomic_DNA"/>
</dbReference>
<name>A0AAD5XQA3_9FUNG</name>
<dbReference type="GO" id="GO:0005737">
    <property type="term" value="C:cytoplasm"/>
    <property type="evidence" value="ECO:0007669"/>
    <property type="project" value="TreeGrafter"/>
</dbReference>
<proteinExistence type="predicted"/>
<organism evidence="2 3">
    <name type="scientific">Geranomyces variabilis</name>
    <dbReference type="NCBI Taxonomy" id="109894"/>
    <lineage>
        <taxon>Eukaryota</taxon>
        <taxon>Fungi</taxon>
        <taxon>Fungi incertae sedis</taxon>
        <taxon>Chytridiomycota</taxon>
        <taxon>Chytridiomycota incertae sedis</taxon>
        <taxon>Chytridiomycetes</taxon>
        <taxon>Spizellomycetales</taxon>
        <taxon>Powellomycetaceae</taxon>
        <taxon>Geranomyces</taxon>
    </lineage>
</organism>
<comment type="caution">
    <text evidence="2">The sequence shown here is derived from an EMBL/GenBank/DDBJ whole genome shotgun (WGS) entry which is preliminary data.</text>
</comment>
<evidence type="ECO:0000313" key="3">
    <source>
        <dbReference type="Proteomes" id="UP001212152"/>
    </source>
</evidence>
<dbReference type="SUPFAM" id="SSF111331">
    <property type="entry name" value="NAD kinase/diacylglycerol kinase-like"/>
    <property type="match status" value="1"/>
</dbReference>
<evidence type="ECO:0000259" key="1">
    <source>
        <dbReference type="PROSITE" id="PS50146"/>
    </source>
</evidence>
<dbReference type="Pfam" id="PF00781">
    <property type="entry name" value="DAGK_cat"/>
    <property type="match status" value="1"/>
</dbReference>